<name>A0ABP9KSX9_9NOCA</name>
<dbReference type="EMBL" id="BAABJM010000005">
    <property type="protein sequence ID" value="GAA5063246.1"/>
    <property type="molecule type" value="Genomic_DNA"/>
</dbReference>
<sequence>MRFLRYLLAVIVSATVLIIGAGMAEADSPVQSGVYSIANDAYSSQAMEASNIDDRVVMHTKAGILRQDWVVEPDSGTDGYTIRNRSAGTYLSVNGADAIVATVPATWHLVMQFGGRFTIELPDHRVLTCRGTDGAPVVLEPFEGRRDQLWRFDRHDD</sequence>
<accession>A0ABP9KSX9</accession>
<evidence type="ECO:0000313" key="2">
    <source>
        <dbReference type="Proteomes" id="UP001500603"/>
    </source>
</evidence>
<dbReference type="RefSeq" id="WP_345498024.1">
    <property type="nucleotide sequence ID" value="NZ_BAABJM010000005.1"/>
</dbReference>
<evidence type="ECO:0008006" key="3">
    <source>
        <dbReference type="Google" id="ProtNLM"/>
    </source>
</evidence>
<dbReference type="InterPro" id="IPR035992">
    <property type="entry name" value="Ricin_B-like_lectins"/>
</dbReference>
<dbReference type="SUPFAM" id="SSF50370">
    <property type="entry name" value="Ricin B-like lectins"/>
    <property type="match status" value="1"/>
</dbReference>
<organism evidence="1 2">
    <name type="scientific">Nocardia callitridis</name>
    <dbReference type="NCBI Taxonomy" id="648753"/>
    <lineage>
        <taxon>Bacteria</taxon>
        <taxon>Bacillati</taxon>
        <taxon>Actinomycetota</taxon>
        <taxon>Actinomycetes</taxon>
        <taxon>Mycobacteriales</taxon>
        <taxon>Nocardiaceae</taxon>
        <taxon>Nocardia</taxon>
    </lineage>
</organism>
<comment type="caution">
    <text evidence="1">The sequence shown here is derived from an EMBL/GenBank/DDBJ whole genome shotgun (WGS) entry which is preliminary data.</text>
</comment>
<proteinExistence type="predicted"/>
<reference evidence="2" key="1">
    <citation type="journal article" date="2019" name="Int. J. Syst. Evol. Microbiol.">
        <title>The Global Catalogue of Microorganisms (GCM) 10K type strain sequencing project: providing services to taxonomists for standard genome sequencing and annotation.</title>
        <authorList>
            <consortium name="The Broad Institute Genomics Platform"/>
            <consortium name="The Broad Institute Genome Sequencing Center for Infectious Disease"/>
            <person name="Wu L."/>
            <person name="Ma J."/>
        </authorList>
    </citation>
    <scope>NUCLEOTIDE SEQUENCE [LARGE SCALE GENOMIC DNA]</scope>
    <source>
        <strain evidence="2">JCM 18298</strain>
    </source>
</reference>
<gene>
    <name evidence="1" type="ORF">GCM10023318_47750</name>
</gene>
<evidence type="ECO:0000313" key="1">
    <source>
        <dbReference type="EMBL" id="GAA5063246.1"/>
    </source>
</evidence>
<dbReference type="Gene3D" id="2.80.10.50">
    <property type="match status" value="1"/>
</dbReference>
<keyword evidence="2" id="KW-1185">Reference proteome</keyword>
<dbReference type="Proteomes" id="UP001500603">
    <property type="component" value="Unassembled WGS sequence"/>
</dbReference>
<protein>
    <recommendedName>
        <fullName evidence="3">Ricin B lectin domain-containing protein</fullName>
    </recommendedName>
</protein>